<evidence type="ECO:0000256" key="2">
    <source>
        <dbReference type="ARBA" id="ARBA00010742"/>
    </source>
</evidence>
<feature type="chain" id="PRO_5039238856" evidence="4">
    <location>
        <begin position="18"/>
        <end position="330"/>
    </location>
</feature>
<evidence type="ECO:0000259" key="5">
    <source>
        <dbReference type="Pfam" id="PF09084"/>
    </source>
</evidence>
<evidence type="ECO:0000313" key="7">
    <source>
        <dbReference type="Proteomes" id="UP000544090"/>
    </source>
</evidence>
<keyword evidence="7" id="KW-1185">Reference proteome</keyword>
<reference evidence="6 7" key="1">
    <citation type="submission" date="2020-04" db="EMBL/GenBank/DDBJ databases">
        <title>Arthrobacter sp. nov.</title>
        <authorList>
            <person name="Liu S."/>
        </authorList>
    </citation>
    <scope>NUCLEOTIDE SEQUENCE [LARGE SCALE GENOMIC DNA]</scope>
    <source>
        <strain evidence="6 7">E918</strain>
    </source>
</reference>
<dbReference type="SUPFAM" id="SSF53850">
    <property type="entry name" value="Periplasmic binding protein-like II"/>
    <property type="match status" value="1"/>
</dbReference>
<sequence>MKKLVPALAVAASLVLAGCGSSSGSEGQAAAGDSSTLKVGTVGIGSDAAIRMAIDKGWFKEEGINVETTVVANPPAGVAAAQSGQLDLTYSPSIPMLNALSQNVPLKVIAAADGYADDALQSKDLGKVDDTGLFIPKGSSITSPKDLEGKSVSVPARKAQMEVTVAKAVKEAGGDPAKVNWMVLDPSSALQSLDSKRVDAATLISPFTAQAEGKGHERLASPGIEFFEQGAVGLWVAGAKAVEEKPEQMAAFARVIHKANDYANNHVEEAQEVGAEITGVPLETVKAGAETYWPTEVRLEDIQRVNKQLVELGFLAKEVPLDASLIFTGQ</sequence>
<organism evidence="6 7">
    <name type="scientific">Arthrobacter mobilis</name>
    <dbReference type="NCBI Taxonomy" id="2724944"/>
    <lineage>
        <taxon>Bacteria</taxon>
        <taxon>Bacillati</taxon>
        <taxon>Actinomycetota</taxon>
        <taxon>Actinomycetes</taxon>
        <taxon>Micrococcales</taxon>
        <taxon>Micrococcaceae</taxon>
        <taxon>Arthrobacter</taxon>
    </lineage>
</organism>
<comment type="subcellular location">
    <subcellularLocation>
        <location evidence="1">Periplasm</location>
    </subcellularLocation>
</comment>
<dbReference type="Pfam" id="PF09084">
    <property type="entry name" value="NMT1"/>
    <property type="match status" value="1"/>
</dbReference>
<accession>A0A7X6HDJ3</accession>
<dbReference type="PANTHER" id="PTHR30024">
    <property type="entry name" value="ALIPHATIC SULFONATES-BINDING PROTEIN-RELATED"/>
    <property type="match status" value="1"/>
</dbReference>
<dbReference type="AlphaFoldDB" id="A0A7X6HDJ3"/>
<dbReference type="Gene3D" id="3.40.190.10">
    <property type="entry name" value="Periplasmic binding protein-like II"/>
    <property type="match status" value="2"/>
</dbReference>
<protein>
    <submittedName>
        <fullName evidence="6">ABC transporter substrate-binding protein</fullName>
    </submittedName>
</protein>
<evidence type="ECO:0000256" key="4">
    <source>
        <dbReference type="SAM" id="SignalP"/>
    </source>
</evidence>
<dbReference type="EMBL" id="JAAZSQ010000004">
    <property type="protein sequence ID" value="NKX54254.1"/>
    <property type="molecule type" value="Genomic_DNA"/>
</dbReference>
<feature type="signal peptide" evidence="4">
    <location>
        <begin position="1"/>
        <end position="17"/>
    </location>
</feature>
<proteinExistence type="inferred from homology"/>
<dbReference type="InterPro" id="IPR015168">
    <property type="entry name" value="SsuA/THI5"/>
</dbReference>
<evidence type="ECO:0000256" key="3">
    <source>
        <dbReference type="ARBA" id="ARBA00022729"/>
    </source>
</evidence>
<feature type="domain" description="SsuA/THI5-like" evidence="5">
    <location>
        <begin position="50"/>
        <end position="270"/>
    </location>
</feature>
<comment type="caution">
    <text evidence="6">The sequence shown here is derived from an EMBL/GenBank/DDBJ whole genome shotgun (WGS) entry which is preliminary data.</text>
</comment>
<evidence type="ECO:0000313" key="6">
    <source>
        <dbReference type="EMBL" id="NKX54254.1"/>
    </source>
</evidence>
<evidence type="ECO:0000256" key="1">
    <source>
        <dbReference type="ARBA" id="ARBA00004418"/>
    </source>
</evidence>
<dbReference type="PROSITE" id="PS51257">
    <property type="entry name" value="PROKAR_LIPOPROTEIN"/>
    <property type="match status" value="1"/>
</dbReference>
<keyword evidence="3 4" id="KW-0732">Signal</keyword>
<gene>
    <name evidence="6" type="ORF">HGG74_06790</name>
</gene>
<comment type="similarity">
    <text evidence="2">Belongs to the bacterial solute-binding protein SsuA/TauA family.</text>
</comment>
<dbReference type="GO" id="GO:0042597">
    <property type="term" value="C:periplasmic space"/>
    <property type="evidence" value="ECO:0007669"/>
    <property type="project" value="UniProtKB-SubCell"/>
</dbReference>
<dbReference type="Proteomes" id="UP000544090">
    <property type="component" value="Unassembled WGS sequence"/>
</dbReference>
<name>A0A7X6HDJ3_9MICC</name>
<dbReference type="PANTHER" id="PTHR30024:SF47">
    <property type="entry name" value="TAURINE-BINDING PERIPLASMIC PROTEIN"/>
    <property type="match status" value="1"/>
</dbReference>